<evidence type="ECO:0000313" key="2">
    <source>
        <dbReference type="EMBL" id="KDQ12818.1"/>
    </source>
</evidence>
<name>A0A067MAS4_BOTB1</name>
<feature type="region of interest" description="Disordered" evidence="1">
    <location>
        <begin position="1"/>
        <end position="73"/>
    </location>
</feature>
<sequence length="157" mass="17550">MAPSNDSPEVQETELRSRAPPSEGASGKAREDTGSPNDHLTPSFTPLDEEDGEDHDDGDELVESEGGVDTPNGKIIWSTKLTWKLINAIKDDPIVRKEIFLPFGSGIARYKSLHYTRLANIVFGDSVTYGKRFKAYKEESRIKKNKFIQAVVNKLRK</sequence>
<dbReference type="HOGENOM" id="CLU_1677577_0_0_1"/>
<feature type="compositionally biased region" description="Polar residues" evidence="1">
    <location>
        <begin position="34"/>
        <end position="44"/>
    </location>
</feature>
<organism evidence="2 3">
    <name type="scientific">Botryobasidium botryosum (strain FD-172 SS1)</name>
    <dbReference type="NCBI Taxonomy" id="930990"/>
    <lineage>
        <taxon>Eukaryota</taxon>
        <taxon>Fungi</taxon>
        <taxon>Dikarya</taxon>
        <taxon>Basidiomycota</taxon>
        <taxon>Agaricomycotina</taxon>
        <taxon>Agaricomycetes</taxon>
        <taxon>Cantharellales</taxon>
        <taxon>Botryobasidiaceae</taxon>
        <taxon>Botryobasidium</taxon>
    </lineage>
</organism>
<gene>
    <name evidence="2" type="ORF">BOTBODRAFT_411318</name>
</gene>
<dbReference type="EMBL" id="KL198048">
    <property type="protein sequence ID" value="KDQ12818.1"/>
    <property type="molecule type" value="Genomic_DNA"/>
</dbReference>
<proteinExistence type="predicted"/>
<evidence type="ECO:0000256" key="1">
    <source>
        <dbReference type="SAM" id="MobiDB-lite"/>
    </source>
</evidence>
<dbReference type="InParanoid" id="A0A067MAS4"/>
<accession>A0A067MAS4</accession>
<reference evidence="3" key="1">
    <citation type="journal article" date="2014" name="Proc. Natl. Acad. Sci. U.S.A.">
        <title>Extensive sampling of basidiomycete genomes demonstrates inadequacy of the white-rot/brown-rot paradigm for wood decay fungi.</title>
        <authorList>
            <person name="Riley R."/>
            <person name="Salamov A.A."/>
            <person name="Brown D.W."/>
            <person name="Nagy L.G."/>
            <person name="Floudas D."/>
            <person name="Held B.W."/>
            <person name="Levasseur A."/>
            <person name="Lombard V."/>
            <person name="Morin E."/>
            <person name="Otillar R."/>
            <person name="Lindquist E.A."/>
            <person name="Sun H."/>
            <person name="LaButti K.M."/>
            <person name="Schmutz J."/>
            <person name="Jabbour D."/>
            <person name="Luo H."/>
            <person name="Baker S.E."/>
            <person name="Pisabarro A.G."/>
            <person name="Walton J.D."/>
            <person name="Blanchette R.A."/>
            <person name="Henrissat B."/>
            <person name="Martin F."/>
            <person name="Cullen D."/>
            <person name="Hibbett D.S."/>
            <person name="Grigoriev I.V."/>
        </authorList>
    </citation>
    <scope>NUCLEOTIDE SEQUENCE [LARGE SCALE GENOMIC DNA]</scope>
    <source>
        <strain evidence="3">FD-172 SS1</strain>
    </source>
</reference>
<dbReference type="AlphaFoldDB" id="A0A067MAS4"/>
<feature type="compositionally biased region" description="Polar residues" evidence="1">
    <location>
        <begin position="1"/>
        <end position="10"/>
    </location>
</feature>
<feature type="compositionally biased region" description="Acidic residues" evidence="1">
    <location>
        <begin position="47"/>
        <end position="63"/>
    </location>
</feature>
<keyword evidence="3" id="KW-1185">Reference proteome</keyword>
<protein>
    <submittedName>
        <fullName evidence="2">Uncharacterized protein</fullName>
    </submittedName>
</protein>
<dbReference type="OrthoDB" id="3269701at2759"/>
<dbReference type="Proteomes" id="UP000027195">
    <property type="component" value="Unassembled WGS sequence"/>
</dbReference>
<evidence type="ECO:0000313" key="3">
    <source>
        <dbReference type="Proteomes" id="UP000027195"/>
    </source>
</evidence>